<comment type="caution">
    <text evidence="2">The sequence shown here is derived from an EMBL/GenBank/DDBJ whole genome shotgun (WGS) entry which is preliminary data.</text>
</comment>
<dbReference type="Proteomes" id="UP000052257">
    <property type="component" value="Unassembled WGS sequence"/>
</dbReference>
<keyword evidence="1" id="KW-0812">Transmembrane</keyword>
<feature type="transmembrane region" description="Helical" evidence="1">
    <location>
        <begin position="306"/>
        <end position="325"/>
    </location>
</feature>
<organism evidence="2 3">
    <name type="scientific">Campylobacter hyointestinalis subsp. hyointestinalis</name>
    <dbReference type="NCBI Taxonomy" id="91352"/>
    <lineage>
        <taxon>Bacteria</taxon>
        <taxon>Pseudomonadati</taxon>
        <taxon>Campylobacterota</taxon>
        <taxon>Epsilonproteobacteria</taxon>
        <taxon>Campylobacterales</taxon>
        <taxon>Campylobacteraceae</taxon>
        <taxon>Campylobacter</taxon>
    </lineage>
</organism>
<proteinExistence type="predicted"/>
<keyword evidence="1" id="KW-1133">Transmembrane helix</keyword>
<reference evidence="2 3" key="1">
    <citation type="submission" date="2015-11" db="EMBL/GenBank/DDBJ databases">
        <authorList>
            <consortium name="Pathogen Informatics"/>
        </authorList>
    </citation>
    <scope>NUCLEOTIDE SEQUENCE [LARGE SCALE GENOMIC DNA]</scope>
    <source>
        <strain evidence="2 3">006A-0191</strain>
    </source>
</reference>
<evidence type="ECO:0000313" key="2">
    <source>
        <dbReference type="EMBL" id="CUU81650.1"/>
    </source>
</evidence>
<evidence type="ECO:0000313" key="3">
    <source>
        <dbReference type="Proteomes" id="UP000052257"/>
    </source>
</evidence>
<feature type="transmembrane region" description="Helical" evidence="1">
    <location>
        <begin position="280"/>
        <end position="300"/>
    </location>
</feature>
<dbReference type="RefSeq" id="WP_059431147.1">
    <property type="nucleotide sequence ID" value="NZ_FAUW01000003.1"/>
</dbReference>
<gene>
    <name evidence="2" type="ORF">ERS739220_01245</name>
</gene>
<accession>A0A9W5EUX7</accession>
<feature type="transmembrane region" description="Helical" evidence="1">
    <location>
        <begin position="237"/>
        <end position="260"/>
    </location>
</feature>
<protein>
    <submittedName>
        <fullName evidence="2">Uncharacterized protein</fullName>
    </submittedName>
</protein>
<evidence type="ECO:0000256" key="1">
    <source>
        <dbReference type="SAM" id="Phobius"/>
    </source>
</evidence>
<keyword evidence="1" id="KW-0472">Membrane</keyword>
<dbReference type="AlphaFoldDB" id="A0A9W5EUX7"/>
<dbReference type="EMBL" id="FAUW01000003">
    <property type="protein sequence ID" value="CUU81650.1"/>
    <property type="molecule type" value="Genomic_DNA"/>
</dbReference>
<sequence>MANLVKILMNVIFLCISSYAITLNTLGLKELHICNEIIKIPRGVKDINISDEIFYNNKNVMYKKLDVLLRLNHLGSLENFANQNYIKIKNEYSSWRAEYTYIYVNDIQILYIFNSLLNTKKQHIKEVFEILISSLKKSNEEFFNIDLNTAKYTFLETFSNTIKEKMLPLGLSVFFNKDERLNEIGNYMIDISTKLNYLFLTYKGGDDIYGILYAPNGDYEYIRPDFYKTLDWVDKTVIIIITIKLLSLIFKCFMYLLWYFIKNKNPYISELNHSSTKSRIIRVFFVISFILDITILGLIIGIPLFFILWAVEYIIFGSINPFYVFKKQELNTD</sequence>
<name>A0A9W5EUX7_CAMHY</name>